<keyword evidence="7" id="KW-0547">Nucleotide-binding</keyword>
<dbReference type="GO" id="GO:0000155">
    <property type="term" value="F:phosphorelay sensor kinase activity"/>
    <property type="evidence" value="ECO:0007669"/>
    <property type="project" value="InterPro"/>
</dbReference>
<evidence type="ECO:0000259" key="13">
    <source>
        <dbReference type="PROSITE" id="PS50109"/>
    </source>
</evidence>
<dbReference type="PROSITE" id="PS50109">
    <property type="entry name" value="HIS_KIN"/>
    <property type="match status" value="1"/>
</dbReference>
<evidence type="ECO:0000256" key="2">
    <source>
        <dbReference type="ARBA" id="ARBA00004236"/>
    </source>
</evidence>
<dbReference type="PANTHER" id="PTHR45453:SF1">
    <property type="entry name" value="PHOSPHATE REGULON SENSOR PROTEIN PHOR"/>
    <property type="match status" value="1"/>
</dbReference>
<evidence type="ECO:0000256" key="11">
    <source>
        <dbReference type="ARBA" id="ARBA00023136"/>
    </source>
</evidence>
<keyword evidence="12" id="KW-0812">Transmembrane</keyword>
<dbReference type="InterPro" id="IPR005467">
    <property type="entry name" value="His_kinase_dom"/>
</dbReference>
<keyword evidence="8 14" id="KW-0418">Kinase</keyword>
<evidence type="ECO:0000256" key="6">
    <source>
        <dbReference type="ARBA" id="ARBA00022679"/>
    </source>
</evidence>
<accession>A0A562SV55</accession>
<dbReference type="FunFam" id="1.10.287.130:FF:000008">
    <property type="entry name" value="Two-component sensor histidine kinase"/>
    <property type="match status" value="1"/>
</dbReference>
<dbReference type="FunFam" id="3.30.565.10:FF:000006">
    <property type="entry name" value="Sensor histidine kinase WalK"/>
    <property type="match status" value="1"/>
</dbReference>
<dbReference type="SMART" id="SM00388">
    <property type="entry name" value="HisKA"/>
    <property type="match status" value="1"/>
</dbReference>
<comment type="subcellular location">
    <subcellularLocation>
        <location evidence="2">Cell membrane</location>
    </subcellularLocation>
</comment>
<dbReference type="EMBL" id="VLLF01000007">
    <property type="protein sequence ID" value="TWI84596.1"/>
    <property type="molecule type" value="Genomic_DNA"/>
</dbReference>
<dbReference type="SMART" id="SM00387">
    <property type="entry name" value="HATPase_c"/>
    <property type="match status" value="1"/>
</dbReference>
<keyword evidence="6" id="KW-0808">Transferase</keyword>
<keyword evidence="15" id="KW-1185">Reference proteome</keyword>
<organism evidence="14 15">
    <name type="scientific">Roseibium hamelinense</name>
    <dbReference type="NCBI Taxonomy" id="150831"/>
    <lineage>
        <taxon>Bacteria</taxon>
        <taxon>Pseudomonadati</taxon>
        <taxon>Pseudomonadota</taxon>
        <taxon>Alphaproteobacteria</taxon>
        <taxon>Hyphomicrobiales</taxon>
        <taxon>Stappiaceae</taxon>
        <taxon>Roseibium</taxon>
    </lineage>
</organism>
<dbReference type="InterPro" id="IPR004358">
    <property type="entry name" value="Sig_transdc_His_kin-like_C"/>
</dbReference>
<dbReference type="AlphaFoldDB" id="A0A562SV55"/>
<sequence length="451" mass="49573">MPEEQNEQIKPVSPLTRFREARWLLVAAAALGTAAVAGYEVPAGPAIGGWVFLALIAAFVPRRPRSRILQVAKQSGMRRMWPGTGMKLTVDALPAPCFIADSRGITRYVNRAAGAVYGSVKPGDPLSFSLRAPSLLEAFDRVCTAGASEKITWVEKVPTEAYFEASLSPIYMPVPTADTRLPRLPDFVLVVISDLTEQRRLERMRTDFVANASHELRTPLASLAGFIETLQGPAREDPEARDRFLQIMFEQAGRMRRLIDDILSLSRIELKAHVKPANKVDLVEIARHTSDALAPLARELGMEIKTHFPDVETMVVGDRDELIQVAENLVENALKYGSNGKHIDVTVTASQGGPNSPGAMLSVRDYGEGIAEEHVPRLTERFYRVDVDSSRALKGTGLGLAIVKHILTRHRSRLEIDSTVGKGSEFRVRFPSADAMALADGVPSSERIEYD</sequence>
<comment type="catalytic activity">
    <reaction evidence="1">
        <text>ATP + protein L-histidine = ADP + protein N-phospho-L-histidine.</text>
        <dbReference type="EC" id="2.7.13.3"/>
    </reaction>
</comment>
<keyword evidence="12" id="KW-1133">Transmembrane helix</keyword>
<evidence type="ECO:0000313" key="14">
    <source>
        <dbReference type="EMBL" id="TWI84596.1"/>
    </source>
</evidence>
<dbReference type="GO" id="GO:0005524">
    <property type="term" value="F:ATP binding"/>
    <property type="evidence" value="ECO:0007669"/>
    <property type="project" value="UniProtKB-KW"/>
</dbReference>
<name>A0A562SV55_9HYPH</name>
<dbReference type="Proteomes" id="UP000320593">
    <property type="component" value="Unassembled WGS sequence"/>
</dbReference>
<dbReference type="InterPro" id="IPR036097">
    <property type="entry name" value="HisK_dim/P_sf"/>
</dbReference>
<dbReference type="Pfam" id="PF02518">
    <property type="entry name" value="HATPase_c"/>
    <property type="match status" value="1"/>
</dbReference>
<dbReference type="Gene3D" id="3.30.450.20">
    <property type="entry name" value="PAS domain"/>
    <property type="match status" value="1"/>
</dbReference>
<evidence type="ECO:0000256" key="4">
    <source>
        <dbReference type="ARBA" id="ARBA00022475"/>
    </source>
</evidence>
<dbReference type="Gene3D" id="3.30.565.10">
    <property type="entry name" value="Histidine kinase-like ATPase, C-terminal domain"/>
    <property type="match status" value="1"/>
</dbReference>
<dbReference type="InterPro" id="IPR003594">
    <property type="entry name" value="HATPase_dom"/>
</dbReference>
<gene>
    <name evidence="14" type="ORF">JM93_02928</name>
</gene>
<keyword evidence="4" id="KW-1003">Cell membrane</keyword>
<evidence type="ECO:0000256" key="8">
    <source>
        <dbReference type="ARBA" id="ARBA00022777"/>
    </source>
</evidence>
<dbReference type="Pfam" id="PF00512">
    <property type="entry name" value="HisKA"/>
    <property type="match status" value="1"/>
</dbReference>
<evidence type="ECO:0000256" key="3">
    <source>
        <dbReference type="ARBA" id="ARBA00012438"/>
    </source>
</evidence>
<proteinExistence type="predicted"/>
<feature type="transmembrane region" description="Helical" evidence="12">
    <location>
        <begin position="21"/>
        <end position="37"/>
    </location>
</feature>
<evidence type="ECO:0000256" key="10">
    <source>
        <dbReference type="ARBA" id="ARBA00023012"/>
    </source>
</evidence>
<dbReference type="OrthoDB" id="9813151at2"/>
<dbReference type="GO" id="GO:0004721">
    <property type="term" value="F:phosphoprotein phosphatase activity"/>
    <property type="evidence" value="ECO:0007669"/>
    <property type="project" value="TreeGrafter"/>
</dbReference>
<dbReference type="InterPro" id="IPR036890">
    <property type="entry name" value="HATPase_C_sf"/>
</dbReference>
<reference evidence="14 15" key="1">
    <citation type="submission" date="2019-07" db="EMBL/GenBank/DDBJ databases">
        <title>Genomic Encyclopedia of Archaeal and Bacterial Type Strains, Phase II (KMG-II): from individual species to whole genera.</title>
        <authorList>
            <person name="Goeker M."/>
        </authorList>
    </citation>
    <scope>NUCLEOTIDE SEQUENCE [LARGE SCALE GENOMIC DNA]</scope>
    <source>
        <strain evidence="14 15">ATCC BAA-252</strain>
    </source>
</reference>
<keyword evidence="10" id="KW-0902">Two-component regulatory system</keyword>
<dbReference type="SUPFAM" id="SSF47384">
    <property type="entry name" value="Homodimeric domain of signal transducing histidine kinase"/>
    <property type="match status" value="1"/>
</dbReference>
<dbReference type="PRINTS" id="PR00344">
    <property type="entry name" value="BCTRLSENSOR"/>
</dbReference>
<dbReference type="GO" id="GO:0005886">
    <property type="term" value="C:plasma membrane"/>
    <property type="evidence" value="ECO:0007669"/>
    <property type="project" value="UniProtKB-SubCell"/>
</dbReference>
<feature type="domain" description="Histidine kinase" evidence="13">
    <location>
        <begin position="211"/>
        <end position="434"/>
    </location>
</feature>
<evidence type="ECO:0000256" key="7">
    <source>
        <dbReference type="ARBA" id="ARBA00022741"/>
    </source>
</evidence>
<keyword evidence="5" id="KW-0597">Phosphoprotein</keyword>
<evidence type="ECO:0000313" key="15">
    <source>
        <dbReference type="Proteomes" id="UP000320593"/>
    </source>
</evidence>
<evidence type="ECO:0000256" key="1">
    <source>
        <dbReference type="ARBA" id="ARBA00000085"/>
    </source>
</evidence>
<keyword evidence="11 12" id="KW-0472">Membrane</keyword>
<dbReference type="EC" id="2.7.13.3" evidence="3"/>
<protein>
    <recommendedName>
        <fullName evidence="3">histidine kinase</fullName>
        <ecNumber evidence="3">2.7.13.3</ecNumber>
    </recommendedName>
</protein>
<dbReference type="InterPro" id="IPR003661">
    <property type="entry name" value="HisK_dim/P_dom"/>
</dbReference>
<dbReference type="GO" id="GO:0016036">
    <property type="term" value="P:cellular response to phosphate starvation"/>
    <property type="evidence" value="ECO:0007669"/>
    <property type="project" value="TreeGrafter"/>
</dbReference>
<evidence type="ECO:0000256" key="9">
    <source>
        <dbReference type="ARBA" id="ARBA00022840"/>
    </source>
</evidence>
<evidence type="ECO:0000256" key="5">
    <source>
        <dbReference type="ARBA" id="ARBA00022553"/>
    </source>
</evidence>
<dbReference type="CDD" id="cd00082">
    <property type="entry name" value="HisKA"/>
    <property type="match status" value="1"/>
</dbReference>
<dbReference type="Gene3D" id="1.10.287.130">
    <property type="match status" value="1"/>
</dbReference>
<dbReference type="PANTHER" id="PTHR45453">
    <property type="entry name" value="PHOSPHATE REGULON SENSOR PROTEIN PHOR"/>
    <property type="match status" value="1"/>
</dbReference>
<evidence type="ECO:0000256" key="12">
    <source>
        <dbReference type="SAM" id="Phobius"/>
    </source>
</evidence>
<dbReference type="InterPro" id="IPR050351">
    <property type="entry name" value="BphY/WalK/GraS-like"/>
</dbReference>
<comment type="caution">
    <text evidence="14">The sequence shown here is derived from an EMBL/GenBank/DDBJ whole genome shotgun (WGS) entry which is preliminary data.</text>
</comment>
<keyword evidence="9" id="KW-0067">ATP-binding</keyword>
<dbReference type="SUPFAM" id="SSF55874">
    <property type="entry name" value="ATPase domain of HSP90 chaperone/DNA topoisomerase II/histidine kinase"/>
    <property type="match status" value="1"/>
</dbReference>